<protein>
    <submittedName>
        <fullName evidence="3">Uncharacterized protein</fullName>
    </submittedName>
</protein>
<dbReference type="AlphaFoldDB" id="A0A010YHN6"/>
<feature type="transmembrane region" description="Helical" evidence="1">
    <location>
        <begin position="33"/>
        <end position="56"/>
    </location>
</feature>
<evidence type="ECO:0000313" key="3">
    <source>
        <dbReference type="EMBL" id="EXG79765.1"/>
    </source>
</evidence>
<keyword evidence="1" id="KW-0472">Membrane</keyword>
<sequence>MRRLFIVLTGTFTLLAVAAPASAFAHDRVTNPYLHSALDVLTLAVVTAPLWTAYLWGRRNRGALFALIAGLQLPVAVVAFVPIADPVLHTIALTSGLALTAASIAAVRHATRIQPAPVGVGSDQ</sequence>
<keyword evidence="1" id="KW-0812">Transmembrane</keyword>
<evidence type="ECO:0000313" key="4">
    <source>
        <dbReference type="Proteomes" id="UP000021053"/>
    </source>
</evidence>
<feature type="transmembrane region" description="Helical" evidence="1">
    <location>
        <begin position="87"/>
        <end position="107"/>
    </location>
</feature>
<proteinExistence type="predicted"/>
<keyword evidence="1" id="KW-1133">Transmembrane helix</keyword>
<feature type="transmembrane region" description="Helical" evidence="1">
    <location>
        <begin position="63"/>
        <end position="81"/>
    </location>
</feature>
<dbReference type="OrthoDB" id="3297195at2"/>
<keyword evidence="2" id="KW-0732">Signal</keyword>
<dbReference type="RefSeq" id="WP_051569715.1">
    <property type="nucleotide sequence ID" value="NZ_KK073874.1"/>
</dbReference>
<feature type="signal peptide" evidence="2">
    <location>
        <begin position="1"/>
        <end position="25"/>
    </location>
</feature>
<evidence type="ECO:0000256" key="1">
    <source>
        <dbReference type="SAM" id="Phobius"/>
    </source>
</evidence>
<reference evidence="3 4" key="1">
    <citation type="submission" date="2013-07" db="EMBL/GenBank/DDBJ databases">
        <authorList>
            <consortium name="DOE Joint Genome Institute"/>
            <person name="Eisen J."/>
            <person name="Huntemann M."/>
            <person name="Han J."/>
            <person name="Chen A."/>
            <person name="Kyrpides N."/>
            <person name="Mavromatis K."/>
            <person name="Markowitz V."/>
            <person name="Palaniappan K."/>
            <person name="Ivanova N."/>
            <person name="Schaumberg A."/>
            <person name="Pati A."/>
            <person name="Liolios K."/>
            <person name="Nordberg H.P."/>
            <person name="Cantor M.N."/>
            <person name="Hua S.X."/>
            <person name="Woyke T."/>
        </authorList>
    </citation>
    <scope>NUCLEOTIDE SEQUENCE [LARGE SCALE GENOMIC DNA]</scope>
    <source>
        <strain evidence="3 4">DSM 44712</strain>
    </source>
</reference>
<gene>
    <name evidence="3" type="ORF">CryarDRAFT_0810</name>
</gene>
<organism evidence="3 4">
    <name type="scientific">Cryptosporangium arvum DSM 44712</name>
    <dbReference type="NCBI Taxonomy" id="927661"/>
    <lineage>
        <taxon>Bacteria</taxon>
        <taxon>Bacillati</taxon>
        <taxon>Actinomycetota</taxon>
        <taxon>Actinomycetes</taxon>
        <taxon>Cryptosporangiales</taxon>
        <taxon>Cryptosporangiaceae</taxon>
        <taxon>Cryptosporangium</taxon>
    </lineage>
</organism>
<accession>A0A010YHN6</accession>
<dbReference type="HOGENOM" id="CLU_1936844_0_0_11"/>
<comment type="caution">
    <text evidence="3">The sequence shown here is derived from an EMBL/GenBank/DDBJ whole genome shotgun (WGS) entry which is preliminary data.</text>
</comment>
<feature type="chain" id="PRO_5001458846" evidence="2">
    <location>
        <begin position="26"/>
        <end position="124"/>
    </location>
</feature>
<dbReference type="EMBL" id="JFBT01000001">
    <property type="protein sequence ID" value="EXG79765.1"/>
    <property type="molecule type" value="Genomic_DNA"/>
</dbReference>
<keyword evidence="4" id="KW-1185">Reference proteome</keyword>
<name>A0A010YHN6_9ACTN</name>
<dbReference type="Proteomes" id="UP000021053">
    <property type="component" value="Unassembled WGS sequence"/>
</dbReference>
<evidence type="ECO:0000256" key="2">
    <source>
        <dbReference type="SAM" id="SignalP"/>
    </source>
</evidence>